<protein>
    <submittedName>
        <fullName evidence="2">DUF4314 domain-containing protein</fullName>
    </submittedName>
</protein>
<dbReference type="AlphaFoldDB" id="A0A6I2U6Q9"/>
<accession>A0A6I2U6Q9</accession>
<dbReference type="EMBL" id="VUNJ01000003">
    <property type="protein sequence ID" value="MST91001.1"/>
    <property type="molecule type" value="Genomic_DNA"/>
</dbReference>
<proteinExistence type="predicted"/>
<dbReference type="RefSeq" id="WP_069971853.1">
    <property type="nucleotide sequence ID" value="NZ_JAETPD010000049.1"/>
</dbReference>
<evidence type="ECO:0000313" key="2">
    <source>
        <dbReference type="EMBL" id="MST91001.1"/>
    </source>
</evidence>
<dbReference type="Proteomes" id="UP000431913">
    <property type="component" value="Unassembled WGS sequence"/>
</dbReference>
<evidence type="ECO:0000259" key="1">
    <source>
        <dbReference type="Pfam" id="PF14192"/>
    </source>
</evidence>
<gene>
    <name evidence="2" type="ORF">FYJ76_03460</name>
</gene>
<organism evidence="2 3">
    <name type="scientific">Ruthenibacterium lactatiformans</name>
    <dbReference type="NCBI Taxonomy" id="1550024"/>
    <lineage>
        <taxon>Bacteria</taxon>
        <taxon>Bacillati</taxon>
        <taxon>Bacillota</taxon>
        <taxon>Clostridia</taxon>
        <taxon>Eubacteriales</taxon>
        <taxon>Oscillospiraceae</taxon>
        <taxon>Ruthenibacterium</taxon>
    </lineage>
</organism>
<reference evidence="2 3" key="1">
    <citation type="submission" date="2019-08" db="EMBL/GenBank/DDBJ databases">
        <title>In-depth cultivation of the pig gut microbiome towards novel bacterial diversity and tailored functional studies.</title>
        <authorList>
            <person name="Wylensek D."/>
            <person name="Hitch T.C.A."/>
            <person name="Clavel T."/>
        </authorList>
    </citation>
    <scope>NUCLEOTIDE SEQUENCE [LARGE SCALE GENOMIC DNA]</scope>
    <source>
        <strain evidence="2 3">WCA3-601-WT-6J</strain>
    </source>
</reference>
<sequence length="102" mass="11657">MWKRKNRKVLIKLRKDGTPCREIVDFIKKQYPAGCRVELYRMEDPWSPVPAGTKGTVVCVDDAGQLHMQWDNGRTLALVPGTDSFSRIDVPAKKWERAGDAR</sequence>
<evidence type="ECO:0000313" key="3">
    <source>
        <dbReference type="Proteomes" id="UP000431913"/>
    </source>
</evidence>
<dbReference type="InterPro" id="IPR025463">
    <property type="entry name" value="DUF4314"/>
</dbReference>
<dbReference type="Pfam" id="PF14192">
    <property type="entry name" value="DUF4314"/>
    <property type="match status" value="1"/>
</dbReference>
<comment type="caution">
    <text evidence="2">The sequence shown here is derived from an EMBL/GenBank/DDBJ whole genome shotgun (WGS) entry which is preliminary data.</text>
</comment>
<feature type="domain" description="DUF4314" evidence="1">
    <location>
        <begin position="21"/>
        <end position="87"/>
    </location>
</feature>
<name>A0A6I2U6Q9_9FIRM</name>